<comment type="caution">
    <text evidence="1">The sequence shown here is derived from an EMBL/GenBank/DDBJ whole genome shotgun (WGS) entry which is preliminary data.</text>
</comment>
<dbReference type="EMBL" id="REGN01006528">
    <property type="protein sequence ID" value="RNA09166.1"/>
    <property type="molecule type" value="Genomic_DNA"/>
</dbReference>
<organism evidence="1 2">
    <name type="scientific">Brachionus plicatilis</name>
    <name type="common">Marine rotifer</name>
    <name type="synonym">Brachionus muelleri</name>
    <dbReference type="NCBI Taxonomy" id="10195"/>
    <lineage>
        <taxon>Eukaryota</taxon>
        <taxon>Metazoa</taxon>
        <taxon>Spiralia</taxon>
        <taxon>Gnathifera</taxon>
        <taxon>Rotifera</taxon>
        <taxon>Eurotatoria</taxon>
        <taxon>Monogononta</taxon>
        <taxon>Pseudotrocha</taxon>
        <taxon>Ploima</taxon>
        <taxon>Brachionidae</taxon>
        <taxon>Brachionus</taxon>
    </lineage>
</organism>
<accession>A0A3M7QCM0</accession>
<gene>
    <name evidence="1" type="ORF">BpHYR1_001035</name>
</gene>
<keyword evidence="2" id="KW-1185">Reference proteome</keyword>
<reference evidence="1 2" key="1">
    <citation type="journal article" date="2018" name="Sci. Rep.">
        <title>Genomic signatures of local adaptation to the degree of environmental predictability in rotifers.</title>
        <authorList>
            <person name="Franch-Gras L."/>
            <person name="Hahn C."/>
            <person name="Garcia-Roger E.M."/>
            <person name="Carmona M.J."/>
            <person name="Serra M."/>
            <person name="Gomez A."/>
        </authorList>
    </citation>
    <scope>NUCLEOTIDE SEQUENCE [LARGE SCALE GENOMIC DNA]</scope>
    <source>
        <strain evidence="1">HYR1</strain>
    </source>
</reference>
<evidence type="ECO:0000313" key="1">
    <source>
        <dbReference type="EMBL" id="RNA09166.1"/>
    </source>
</evidence>
<dbReference type="AlphaFoldDB" id="A0A3M7QCM0"/>
<dbReference type="Proteomes" id="UP000276133">
    <property type="component" value="Unassembled WGS sequence"/>
</dbReference>
<sequence length="500" mass="55762">MNRPFFGRLHGRPRSRPFFFLAGHVASRPAPNTNVHLTVHLILTFCDTLESLYELTYFVSKTVRLFDQQVHLGIVQLFARGQKRYVQRVPKSVQQIQNLNQQLSNLIELLIFVHVLEAYLKANLDQTAERAHGRPDIGQHLLVVHKRRADHSLGRVHKLSASHRHIIQVLFEAPSEHLIANLSVTNGRLAAHHRAQSYMLDGRVQLRGHTLQVGVHPAESVGVATLFSAVRRNFLQLSHSVGHLGLELGAHFVQRLQVKLLYVAVRSLYFPAGFFVDYDLGRRAVQLEVRALNAFVALRVQLVLKVTVNVVDALVLFVVVHFLDEYVRYFDRVLPSDLEAGLARRRVFEHALLDSGRAQYGHRHLGLQLLLLVFSGRIVAGHLQLFFVHADAQIVQAQVLVGLGAAKQVEQRAKISGRQAVVQRRVGGGRFAAQLALYGLVGEGAFALAFFDRGVQIVVAVDGLEFVELVSLGLVLDKSADHFVQAVHGLGLFGVVAHTL</sequence>
<evidence type="ECO:0000313" key="2">
    <source>
        <dbReference type="Proteomes" id="UP000276133"/>
    </source>
</evidence>
<proteinExistence type="predicted"/>
<name>A0A3M7QCM0_BRAPC</name>
<protein>
    <submittedName>
        <fullName evidence="1">Uncharacterized protein</fullName>
    </submittedName>
</protein>